<dbReference type="InterPro" id="IPR052526">
    <property type="entry name" value="HTH-type_Bedaq_tolerance"/>
</dbReference>
<dbReference type="PANTHER" id="PTHR39515">
    <property type="entry name" value="CONSERVED PROTEIN"/>
    <property type="match status" value="1"/>
</dbReference>
<dbReference type="Proteomes" id="UP000192911">
    <property type="component" value="Unassembled WGS sequence"/>
</dbReference>
<evidence type="ECO:0000313" key="3">
    <source>
        <dbReference type="Proteomes" id="UP000192911"/>
    </source>
</evidence>
<dbReference type="GO" id="GO:0003700">
    <property type="term" value="F:DNA-binding transcription factor activity"/>
    <property type="evidence" value="ECO:0007669"/>
    <property type="project" value="InterPro"/>
</dbReference>
<organism evidence="2 3">
    <name type="scientific">Trinickia caryophylli</name>
    <name type="common">Paraburkholderia caryophylli</name>
    <dbReference type="NCBI Taxonomy" id="28094"/>
    <lineage>
        <taxon>Bacteria</taxon>
        <taxon>Pseudomonadati</taxon>
        <taxon>Pseudomonadota</taxon>
        <taxon>Betaproteobacteria</taxon>
        <taxon>Burkholderiales</taxon>
        <taxon>Burkholderiaceae</taxon>
        <taxon>Trinickia</taxon>
    </lineage>
</organism>
<keyword evidence="3" id="KW-1185">Reference proteome</keyword>
<evidence type="ECO:0000313" key="2">
    <source>
        <dbReference type="EMBL" id="SMF78158.1"/>
    </source>
</evidence>
<protein>
    <submittedName>
        <fullName evidence="2">Transcriptional regulator, MarR family</fullName>
    </submittedName>
</protein>
<dbReference type="Pfam" id="PF12802">
    <property type="entry name" value="MarR_2"/>
    <property type="match status" value="1"/>
</dbReference>
<dbReference type="InterPro" id="IPR000835">
    <property type="entry name" value="HTH_MarR-typ"/>
</dbReference>
<dbReference type="STRING" id="28094.SAMN06295900_12074"/>
<dbReference type="Gene3D" id="1.20.5.420">
    <property type="entry name" value="Immunoglobulin FC, subunit C"/>
    <property type="match status" value="1"/>
</dbReference>
<dbReference type="OrthoDB" id="7004755at2"/>
<dbReference type="EMBL" id="FXAH01000020">
    <property type="protein sequence ID" value="SMF78158.1"/>
    <property type="molecule type" value="Genomic_DNA"/>
</dbReference>
<dbReference type="PROSITE" id="PS50995">
    <property type="entry name" value="HTH_MARR_2"/>
    <property type="match status" value="1"/>
</dbReference>
<reference evidence="3" key="1">
    <citation type="submission" date="2017-04" db="EMBL/GenBank/DDBJ databases">
        <authorList>
            <person name="Varghese N."/>
            <person name="Submissions S."/>
        </authorList>
    </citation>
    <scope>NUCLEOTIDE SEQUENCE [LARGE SCALE GENOMIC DNA]</scope>
    <source>
        <strain evidence="3">Ballard 720</strain>
    </source>
</reference>
<gene>
    <name evidence="2" type="ORF">SAMN06295900_12074</name>
</gene>
<dbReference type="SUPFAM" id="SSF46785">
    <property type="entry name" value="Winged helix' DNA-binding domain"/>
    <property type="match status" value="1"/>
</dbReference>
<dbReference type="InterPro" id="IPR036388">
    <property type="entry name" value="WH-like_DNA-bd_sf"/>
</dbReference>
<dbReference type="Gene3D" id="1.10.287.100">
    <property type="match status" value="1"/>
</dbReference>
<dbReference type="Gene3D" id="1.10.10.10">
    <property type="entry name" value="Winged helix-like DNA-binding domain superfamily/Winged helix DNA-binding domain"/>
    <property type="match status" value="1"/>
</dbReference>
<dbReference type="InterPro" id="IPR036390">
    <property type="entry name" value="WH_DNA-bd_sf"/>
</dbReference>
<accession>A0A1X7H382</accession>
<feature type="domain" description="HTH marR-type" evidence="1">
    <location>
        <begin position="4"/>
        <end position="147"/>
    </location>
</feature>
<proteinExistence type="predicted"/>
<dbReference type="GeneID" id="95550883"/>
<name>A0A1X7H382_TRICW</name>
<dbReference type="SMART" id="SM00347">
    <property type="entry name" value="HTH_MARR"/>
    <property type="match status" value="1"/>
</dbReference>
<dbReference type="RefSeq" id="WP_085230345.1">
    <property type="nucleotide sequence ID" value="NZ_BSQD01000018.1"/>
</dbReference>
<dbReference type="AlphaFoldDB" id="A0A1X7H382"/>
<dbReference type="PANTHER" id="PTHR39515:SF2">
    <property type="entry name" value="HTH-TYPE TRANSCRIPTIONAL REGULATOR RV0880"/>
    <property type="match status" value="1"/>
</dbReference>
<sequence>MTNADDLLDQAARLRSQVTGLARRLRQEAQLDPVQYSQLVVMGAIDRLGDGVTPSAICAAERIRSSNLAVLLRELEAQDYIRRSGDPEDRRRMLLALTAKGRRALHGNRKLRGQWLVSAMLGCLSEEERTLVLKSGALLERLAQFDAAQKPIASIDKGKRP</sequence>
<evidence type="ECO:0000259" key="1">
    <source>
        <dbReference type="PROSITE" id="PS50995"/>
    </source>
</evidence>